<name>A0A9E6MPY4_9ACTN</name>
<dbReference type="PANTHER" id="PTHR43434">
    <property type="entry name" value="PHOSPHOGLYCOLATE PHOSPHATASE"/>
    <property type="match status" value="1"/>
</dbReference>
<dbReference type="InterPro" id="IPR050155">
    <property type="entry name" value="HAD-like_hydrolase_sf"/>
</dbReference>
<dbReference type="GO" id="GO:0008967">
    <property type="term" value="F:phosphoglycolate phosphatase activity"/>
    <property type="evidence" value="ECO:0007669"/>
    <property type="project" value="TreeGrafter"/>
</dbReference>
<evidence type="ECO:0000313" key="4">
    <source>
        <dbReference type="Proteomes" id="UP000671910"/>
    </source>
</evidence>
<dbReference type="GO" id="GO:0005829">
    <property type="term" value="C:cytosol"/>
    <property type="evidence" value="ECO:0007669"/>
    <property type="project" value="TreeGrafter"/>
</dbReference>
<dbReference type="InterPro" id="IPR036412">
    <property type="entry name" value="HAD-like_sf"/>
</dbReference>
<dbReference type="Pfam" id="PF13419">
    <property type="entry name" value="HAD_2"/>
    <property type="match status" value="1"/>
</dbReference>
<sequence length="226" mass="24261">MPKPQPQPAARPTFEAFIFDLDGTLLNTLPDLVVLTNAALQDFDLPARTSAQVLSYVGDGGRMLIKRAVPTGTPDSVVGAIFERWKQLYPVIGNKLTTPYPGVPEVLAELRSRSLKLGVLSNKFDQGVRDSIGECLPGAFDALQGEDADTPRKPDPTGLERMMRQFGVTPAQTVYLGDSPTDMRCAAAAGVFSIGVSWGYHDACELKQAGADAIVTHASELLAFAR</sequence>
<dbReference type="Proteomes" id="UP000671910">
    <property type="component" value="Chromosome"/>
</dbReference>
<protein>
    <submittedName>
        <fullName evidence="2">HAD family hydrolase</fullName>
    </submittedName>
    <submittedName>
        <fullName evidence="1">HAD-IA family hydrolase</fullName>
    </submittedName>
</protein>
<keyword evidence="2" id="KW-0378">Hydrolase</keyword>
<dbReference type="Gene3D" id="1.10.150.240">
    <property type="entry name" value="Putative phosphatase, domain 2"/>
    <property type="match status" value="1"/>
</dbReference>
<dbReference type="PANTHER" id="PTHR43434:SF1">
    <property type="entry name" value="PHOSPHOGLYCOLATE PHOSPHATASE"/>
    <property type="match status" value="1"/>
</dbReference>
<dbReference type="AlphaFoldDB" id="A0A9E6MPY4"/>
<dbReference type="RefSeq" id="WP_166340546.1">
    <property type="nucleotide sequence ID" value="NZ_CP072829.1"/>
</dbReference>
<dbReference type="InterPro" id="IPR006439">
    <property type="entry name" value="HAD-SF_hydro_IA"/>
</dbReference>
<dbReference type="SFLD" id="SFLDS00003">
    <property type="entry name" value="Haloacid_Dehalogenase"/>
    <property type="match status" value="1"/>
</dbReference>
<keyword evidence="3" id="KW-1185">Reference proteome</keyword>
<dbReference type="GO" id="GO:0006281">
    <property type="term" value="P:DNA repair"/>
    <property type="evidence" value="ECO:0007669"/>
    <property type="project" value="TreeGrafter"/>
</dbReference>
<proteinExistence type="predicted"/>
<dbReference type="PROSITE" id="PS01228">
    <property type="entry name" value="COF_1"/>
    <property type="match status" value="1"/>
</dbReference>
<dbReference type="NCBIfam" id="TIGR01549">
    <property type="entry name" value="HAD-SF-IA-v1"/>
    <property type="match status" value="1"/>
</dbReference>
<dbReference type="PRINTS" id="PR00413">
    <property type="entry name" value="HADHALOGNASE"/>
</dbReference>
<dbReference type="Proteomes" id="UP000636394">
    <property type="component" value="Unassembled WGS sequence"/>
</dbReference>
<dbReference type="InterPro" id="IPR041492">
    <property type="entry name" value="HAD_2"/>
</dbReference>
<gene>
    <name evidence="1" type="ORF">GMI68_09735</name>
    <name evidence="2" type="ORF">J7S26_06860</name>
</gene>
<reference evidence="1 3" key="1">
    <citation type="submission" date="2019-11" db="EMBL/GenBank/DDBJ databases">
        <title>Eggerthellaceae novel genus isolated from the rectal contents of marmort.</title>
        <authorList>
            <person name="Zhang G."/>
        </authorList>
    </citation>
    <scope>NUCLEOTIDE SEQUENCE [LARGE SCALE GENOMIC DNA]</scope>
    <source>
        <strain evidence="1">Zg-886</strain>
        <strain evidence="3">zg-886</strain>
    </source>
</reference>
<dbReference type="SUPFAM" id="SSF56784">
    <property type="entry name" value="HAD-like"/>
    <property type="match status" value="1"/>
</dbReference>
<dbReference type="InterPro" id="IPR023198">
    <property type="entry name" value="PGP-like_dom2"/>
</dbReference>
<evidence type="ECO:0000313" key="1">
    <source>
        <dbReference type="EMBL" id="NHM15024.1"/>
    </source>
</evidence>
<evidence type="ECO:0000313" key="3">
    <source>
        <dbReference type="Proteomes" id="UP000636394"/>
    </source>
</evidence>
<accession>A0A9E6MPY4</accession>
<organism evidence="2 4">
    <name type="scientific">Xiamenia xianingshaonis</name>
    <dbReference type="NCBI Taxonomy" id="2682776"/>
    <lineage>
        <taxon>Bacteria</taxon>
        <taxon>Bacillati</taxon>
        <taxon>Actinomycetota</taxon>
        <taxon>Coriobacteriia</taxon>
        <taxon>Eggerthellales</taxon>
        <taxon>Eggerthellaceae</taxon>
        <taxon>Xiamenia</taxon>
    </lineage>
</organism>
<dbReference type="KEGG" id="ebz:J7S26_06860"/>
<evidence type="ECO:0000313" key="2">
    <source>
        <dbReference type="EMBL" id="QTU84071.1"/>
    </source>
</evidence>
<dbReference type="EMBL" id="WPCR01000022">
    <property type="protein sequence ID" value="NHM15024.1"/>
    <property type="molecule type" value="Genomic_DNA"/>
</dbReference>
<reference evidence="2" key="2">
    <citation type="submission" date="2021-04" db="EMBL/GenBank/DDBJ databases">
        <title>Novel species in family Eggerthellaceae.</title>
        <authorList>
            <person name="Zhang G."/>
        </authorList>
    </citation>
    <scope>NUCLEOTIDE SEQUENCE</scope>
    <source>
        <strain evidence="2">Zg-886</strain>
    </source>
</reference>
<dbReference type="Gene3D" id="3.40.50.1000">
    <property type="entry name" value="HAD superfamily/HAD-like"/>
    <property type="match status" value="1"/>
</dbReference>
<dbReference type="InterPro" id="IPR023214">
    <property type="entry name" value="HAD_sf"/>
</dbReference>
<dbReference type="SFLD" id="SFLDG01129">
    <property type="entry name" value="C1.5:_HAD__Beta-PGM__Phosphata"/>
    <property type="match status" value="1"/>
</dbReference>
<dbReference type="EMBL" id="CP072829">
    <property type="protein sequence ID" value="QTU84071.1"/>
    <property type="molecule type" value="Genomic_DNA"/>
</dbReference>